<feature type="region of interest" description="Disordered" evidence="1">
    <location>
        <begin position="407"/>
        <end position="436"/>
    </location>
</feature>
<dbReference type="EMBL" id="JARVKF010000395">
    <property type="protein sequence ID" value="KAK9417915.1"/>
    <property type="molecule type" value="Genomic_DNA"/>
</dbReference>
<reference evidence="2 3" key="1">
    <citation type="journal article" date="2024" name="J. Plant Pathol.">
        <title>Sequence and assembly of the genome of Seiridium unicorne, isolate CBS 538.82, causal agent of cypress canker disease.</title>
        <authorList>
            <person name="Scali E."/>
            <person name="Rocca G.D."/>
            <person name="Danti R."/>
            <person name="Garbelotto M."/>
            <person name="Barberini S."/>
            <person name="Baroncelli R."/>
            <person name="Emiliani G."/>
        </authorList>
    </citation>
    <scope>NUCLEOTIDE SEQUENCE [LARGE SCALE GENOMIC DNA]</scope>
    <source>
        <strain evidence="2 3">BM-138-508</strain>
    </source>
</reference>
<sequence length="831" mass="91884">MDVTSMLNSASAAARREARESTGPTPTPSVVDGTTVCSSAVQTPSPERTPSRRTSESRTPNRARTPWDAGGYSLPLTLDTKVATQPPTRPAFYNESPIDSASPKSPKHRFSDSYSSLSSYTSSLNSMSHSRFSSLSTVSGFQSLGPLLTDMPALESRSCDNLDSAVSRSSVPDYFGKRVRKDGGTSPTTIAEEPAMGDVRRPGSPSDAMLISRGMLVSDRMSPQDITDPESKAVSSFLALPDLSRSHKRAVSAPDFAAINAIDQTYSTTPQTLQPTPPPSQQGDRRTSYIMEAVSVSPTASDSTEDKAVACMYVDNCETGSQPRKAISHIFGRNKLCTRMIPQHVWVHFCRKHYQRSRYRNAQEYSKLQCELVQKQIQRVQEWSDGNKKAGRSGVVQDWSLSVRKREQKRLDDKASSTRKRRYRDESDGEEGADNAILNGTAVPNWLLAKCNSGYSTAQIEEIVEQLKNEMDDGKLAQIPDIEILPNISTDTSSDGKTKVVMKRKTSAGSGIHKRSQSVGFTQAIGHDTTPMMRRISQPGFNDWRADNASNASPIEKRQRTSTLSPYGTADRLNHRGSLSQVPERGIPAMGYTQHATLPHRPASYSYTHIRESPVEEAYYDNVGTRSSQYSYGGPLPAPAPQRLGQHMAAQLENNTPPQGYFDVRRPSHQRAHSEMGAFHHNPSFTFRASSSMEYPGVPQSYSTEPMPYETYQTPAYGNPGGPPGYYDESSMNRPYATPQMWQAPADAHSSPWATPRHTRHQSTSAVLQNIPRIPPSDNMYGSLHGSPGHFDGQSSHHRRQYSYTPSQTGPYEAKRVHETDQAKALFRERR</sequence>
<gene>
    <name evidence="2" type="ORF">SUNI508_08563</name>
</gene>
<comment type="caution">
    <text evidence="2">The sequence shown here is derived from an EMBL/GenBank/DDBJ whole genome shotgun (WGS) entry which is preliminary data.</text>
</comment>
<organism evidence="2 3">
    <name type="scientific">Seiridium unicorne</name>
    <dbReference type="NCBI Taxonomy" id="138068"/>
    <lineage>
        <taxon>Eukaryota</taxon>
        <taxon>Fungi</taxon>
        <taxon>Dikarya</taxon>
        <taxon>Ascomycota</taxon>
        <taxon>Pezizomycotina</taxon>
        <taxon>Sordariomycetes</taxon>
        <taxon>Xylariomycetidae</taxon>
        <taxon>Amphisphaeriales</taxon>
        <taxon>Sporocadaceae</taxon>
        <taxon>Seiridium</taxon>
    </lineage>
</organism>
<dbReference type="Proteomes" id="UP001408356">
    <property type="component" value="Unassembled WGS sequence"/>
</dbReference>
<evidence type="ECO:0008006" key="4">
    <source>
        <dbReference type="Google" id="ProtNLM"/>
    </source>
</evidence>
<feature type="region of interest" description="Disordered" evidence="1">
    <location>
        <begin position="177"/>
        <end position="203"/>
    </location>
</feature>
<protein>
    <recommendedName>
        <fullName evidence="4">ORP1 like protein</fullName>
    </recommendedName>
</protein>
<evidence type="ECO:0000313" key="2">
    <source>
        <dbReference type="EMBL" id="KAK9417915.1"/>
    </source>
</evidence>
<feature type="compositionally biased region" description="Basic and acidic residues" evidence="1">
    <location>
        <begin position="813"/>
        <end position="831"/>
    </location>
</feature>
<evidence type="ECO:0000256" key="1">
    <source>
        <dbReference type="SAM" id="MobiDB-lite"/>
    </source>
</evidence>
<feature type="region of interest" description="Disordered" evidence="1">
    <location>
        <begin position="783"/>
        <end position="831"/>
    </location>
</feature>
<feature type="region of interest" description="Disordered" evidence="1">
    <location>
        <begin position="547"/>
        <end position="584"/>
    </location>
</feature>
<keyword evidence="3" id="KW-1185">Reference proteome</keyword>
<evidence type="ECO:0000313" key="3">
    <source>
        <dbReference type="Proteomes" id="UP001408356"/>
    </source>
</evidence>
<proteinExistence type="predicted"/>
<feature type="region of interest" description="Disordered" evidence="1">
    <location>
        <begin position="1"/>
        <end position="116"/>
    </location>
</feature>
<accession>A0ABR2UU97</accession>
<name>A0ABR2UU97_9PEZI</name>